<comment type="caution">
    <text evidence="3">The sequence shown here is derived from an EMBL/GenBank/DDBJ whole genome shotgun (WGS) entry which is preliminary data.</text>
</comment>
<reference evidence="3 4" key="1">
    <citation type="submission" date="2020-07" db="EMBL/GenBank/DDBJ databases">
        <title>Comparative genomics of pyrophilous fungi reveals a link between fire events and developmental genes.</title>
        <authorList>
            <consortium name="DOE Joint Genome Institute"/>
            <person name="Steindorff A.S."/>
            <person name="Carver A."/>
            <person name="Calhoun S."/>
            <person name="Stillman K."/>
            <person name="Liu H."/>
            <person name="Lipzen A."/>
            <person name="Pangilinan J."/>
            <person name="Labutti K."/>
            <person name="Bruns T.D."/>
            <person name="Grigoriev I.V."/>
        </authorList>
    </citation>
    <scope>NUCLEOTIDE SEQUENCE [LARGE SCALE GENOMIC DNA]</scope>
    <source>
        <strain evidence="3 4">CBS 144469</strain>
    </source>
</reference>
<proteinExistence type="predicted"/>
<sequence length="169" mass="18989">MGLSPDSLAKLTVAITISYRIQYMGLAFFSIYYYHYFETLVEEISSIWSQKWRTGKILYLVARYLPIVLIVLELLCGYSVNLILSPKVCGRLWTTVQVARWATTAASEGTAILVVAVFTVRYRNQACSLLKIIRRDSGVYIFSLTAINLGNTISSAYRLSHGVQYVPAA</sequence>
<evidence type="ECO:0000313" key="3">
    <source>
        <dbReference type="EMBL" id="KAF6745145.1"/>
    </source>
</evidence>
<evidence type="ECO:0000313" key="4">
    <source>
        <dbReference type="Proteomes" id="UP000521943"/>
    </source>
</evidence>
<dbReference type="Pfam" id="PF20151">
    <property type="entry name" value="DUF6533"/>
    <property type="match status" value="1"/>
</dbReference>
<dbReference type="AlphaFoldDB" id="A0A8H6LWD4"/>
<dbReference type="Proteomes" id="UP000521943">
    <property type="component" value="Unassembled WGS sequence"/>
</dbReference>
<feature type="transmembrane region" description="Helical" evidence="1">
    <location>
        <begin position="139"/>
        <end position="157"/>
    </location>
</feature>
<feature type="domain" description="DUF6533" evidence="2">
    <location>
        <begin position="23"/>
        <end position="68"/>
    </location>
</feature>
<protein>
    <recommendedName>
        <fullName evidence="2">DUF6533 domain-containing protein</fullName>
    </recommendedName>
</protein>
<feature type="transmembrane region" description="Helical" evidence="1">
    <location>
        <begin position="20"/>
        <end position="37"/>
    </location>
</feature>
<evidence type="ECO:0000256" key="1">
    <source>
        <dbReference type="SAM" id="Phobius"/>
    </source>
</evidence>
<accession>A0A8H6LWD4</accession>
<keyword evidence="4" id="KW-1185">Reference proteome</keyword>
<organism evidence="3 4">
    <name type="scientific">Ephemerocybe angulata</name>
    <dbReference type="NCBI Taxonomy" id="980116"/>
    <lineage>
        <taxon>Eukaryota</taxon>
        <taxon>Fungi</taxon>
        <taxon>Dikarya</taxon>
        <taxon>Basidiomycota</taxon>
        <taxon>Agaricomycotina</taxon>
        <taxon>Agaricomycetes</taxon>
        <taxon>Agaricomycetidae</taxon>
        <taxon>Agaricales</taxon>
        <taxon>Agaricineae</taxon>
        <taxon>Psathyrellaceae</taxon>
        <taxon>Ephemerocybe</taxon>
    </lineage>
</organism>
<dbReference type="InterPro" id="IPR045340">
    <property type="entry name" value="DUF6533"/>
</dbReference>
<feature type="transmembrane region" description="Helical" evidence="1">
    <location>
        <begin position="100"/>
        <end position="118"/>
    </location>
</feature>
<keyword evidence="1" id="KW-0812">Transmembrane</keyword>
<keyword evidence="1" id="KW-0472">Membrane</keyword>
<keyword evidence="1" id="KW-1133">Transmembrane helix</keyword>
<evidence type="ECO:0000259" key="2">
    <source>
        <dbReference type="Pfam" id="PF20151"/>
    </source>
</evidence>
<dbReference type="EMBL" id="JACGCI010000109">
    <property type="protein sequence ID" value="KAF6745145.1"/>
    <property type="molecule type" value="Genomic_DNA"/>
</dbReference>
<name>A0A8H6LWD4_9AGAR</name>
<gene>
    <name evidence="3" type="ORF">DFP72DRAFT_1077743</name>
</gene>
<feature type="transmembrane region" description="Helical" evidence="1">
    <location>
        <begin position="57"/>
        <end position="80"/>
    </location>
</feature>
<dbReference type="OrthoDB" id="3032967at2759"/>